<sequence length="81" mass="8733">MHKKLTLKMDNAAIEAAKSFAKANQTSVSKLVETYFKTLTDNSVSGNRIPGVVGELAGILKGKDADSIQKGCTSRLESKYK</sequence>
<keyword evidence="2" id="KW-1185">Reference proteome</keyword>
<dbReference type="RefSeq" id="WP_015948482.1">
    <property type="nucleotide sequence ID" value="NC_011768.1"/>
</dbReference>
<accession>B8FLS4</accession>
<protein>
    <recommendedName>
        <fullName evidence="3">Antitoxin</fullName>
    </recommendedName>
</protein>
<dbReference type="Pfam" id="PF19891">
    <property type="entry name" value="DUF6364"/>
    <property type="match status" value="1"/>
</dbReference>
<evidence type="ECO:0000313" key="2">
    <source>
        <dbReference type="Proteomes" id="UP000000739"/>
    </source>
</evidence>
<dbReference type="KEGG" id="dal:Dalk_3741"/>
<dbReference type="AlphaFoldDB" id="B8FLS4"/>
<gene>
    <name evidence="1" type="ordered locus">Dalk_3741</name>
</gene>
<reference evidence="1 2" key="1">
    <citation type="journal article" date="2012" name="Environ. Microbiol.">
        <title>The genome sequence of Desulfatibacillum alkenivorans AK-01: a blueprint for anaerobic alkane oxidation.</title>
        <authorList>
            <person name="Callaghan A.V."/>
            <person name="Morris B.E."/>
            <person name="Pereira I.A."/>
            <person name="McInerney M.J."/>
            <person name="Austin R.N."/>
            <person name="Groves J.T."/>
            <person name="Kukor J.J."/>
            <person name="Suflita J.M."/>
            <person name="Young L.Y."/>
            <person name="Zylstra G.J."/>
            <person name="Wawrik B."/>
        </authorList>
    </citation>
    <scope>NUCLEOTIDE SEQUENCE [LARGE SCALE GENOMIC DNA]</scope>
    <source>
        <strain evidence="1 2">AK-01</strain>
    </source>
</reference>
<name>B8FLS4_DESAL</name>
<dbReference type="Proteomes" id="UP000000739">
    <property type="component" value="Chromosome"/>
</dbReference>
<dbReference type="InterPro" id="IPR045944">
    <property type="entry name" value="DUF6364"/>
</dbReference>
<dbReference type="HOGENOM" id="CLU_168243_2_0_7"/>
<dbReference type="EMBL" id="CP001322">
    <property type="protein sequence ID" value="ACL05428.1"/>
    <property type="molecule type" value="Genomic_DNA"/>
</dbReference>
<evidence type="ECO:0000313" key="1">
    <source>
        <dbReference type="EMBL" id="ACL05428.1"/>
    </source>
</evidence>
<organism evidence="1 2">
    <name type="scientific">Desulfatibacillum aliphaticivorans</name>
    <dbReference type="NCBI Taxonomy" id="218208"/>
    <lineage>
        <taxon>Bacteria</taxon>
        <taxon>Pseudomonadati</taxon>
        <taxon>Thermodesulfobacteriota</taxon>
        <taxon>Desulfobacteria</taxon>
        <taxon>Desulfobacterales</taxon>
        <taxon>Desulfatibacillaceae</taxon>
        <taxon>Desulfatibacillum</taxon>
    </lineage>
</organism>
<proteinExistence type="predicted"/>
<evidence type="ECO:0008006" key="3">
    <source>
        <dbReference type="Google" id="ProtNLM"/>
    </source>
</evidence>